<dbReference type="AlphaFoldDB" id="A0A7R9FTF6"/>
<gene>
    <name evidence="3" type="ORF">DSTB1V02_LOCUS14260</name>
</gene>
<evidence type="ECO:0000256" key="1">
    <source>
        <dbReference type="SAM" id="Phobius"/>
    </source>
</evidence>
<dbReference type="Gene3D" id="1.10.10.10">
    <property type="entry name" value="Winged helix-like DNA-binding domain superfamily/Winged helix DNA-binding domain"/>
    <property type="match status" value="1"/>
</dbReference>
<dbReference type="InterPro" id="IPR036390">
    <property type="entry name" value="WH_DNA-bd_sf"/>
</dbReference>
<dbReference type="Pfam" id="PF00610">
    <property type="entry name" value="DEP"/>
    <property type="match status" value="1"/>
</dbReference>
<accession>A0A7R9FTF6</accession>
<evidence type="ECO:0000313" key="4">
    <source>
        <dbReference type="Proteomes" id="UP000677054"/>
    </source>
</evidence>
<dbReference type="Proteomes" id="UP000677054">
    <property type="component" value="Unassembled WGS sequence"/>
</dbReference>
<protein>
    <recommendedName>
        <fullName evidence="2">DEP domain-containing protein</fullName>
    </recommendedName>
</protein>
<feature type="transmembrane region" description="Helical" evidence="1">
    <location>
        <begin position="26"/>
        <end position="48"/>
    </location>
</feature>
<dbReference type="InterPro" id="IPR000591">
    <property type="entry name" value="DEP_dom"/>
</dbReference>
<dbReference type="InterPro" id="IPR036388">
    <property type="entry name" value="WH-like_DNA-bd_sf"/>
</dbReference>
<dbReference type="InterPro" id="IPR051832">
    <property type="entry name" value="mTOR-Rac_regulators"/>
</dbReference>
<dbReference type="SUPFAM" id="SSF46785">
    <property type="entry name" value="Winged helix' DNA-binding domain"/>
    <property type="match status" value="1"/>
</dbReference>
<keyword evidence="1" id="KW-0812">Transmembrane</keyword>
<dbReference type="GO" id="GO:0030514">
    <property type="term" value="P:negative regulation of BMP signaling pathway"/>
    <property type="evidence" value="ECO:0007669"/>
    <property type="project" value="TreeGrafter"/>
</dbReference>
<evidence type="ECO:0000259" key="2">
    <source>
        <dbReference type="PROSITE" id="PS50186"/>
    </source>
</evidence>
<evidence type="ECO:0000313" key="3">
    <source>
        <dbReference type="EMBL" id="CAD7254514.1"/>
    </source>
</evidence>
<feature type="non-terminal residue" evidence="3">
    <location>
        <position position="174"/>
    </location>
</feature>
<sequence length="174" mass="20453">GFALCLWSLVVEETSGIYIELVFLDVALNFGQGFFAFVIFGLDARLIVAPFIKRWRKLWYGSETLKLPPYEDLPAETRTTCEQFVKYHLEKCSKDIVRDRRFRQREYTSVFLGNELVDWLVIVGLAPDRSQAVKYGRMLVRGRVIRHIESLHHFHDQPYHYEFLPLSCRPHSSL</sequence>
<dbReference type="EMBL" id="CAJPEV010010149">
    <property type="protein sequence ID" value="CAG0905912.1"/>
    <property type="molecule type" value="Genomic_DNA"/>
</dbReference>
<dbReference type="PANTHER" id="PTHR22829:SF5">
    <property type="entry name" value="INTEGRAL MEMBRANE PROTEIN GPR155"/>
    <property type="match status" value="1"/>
</dbReference>
<name>A0A7R9FTF6_9CRUS</name>
<proteinExistence type="predicted"/>
<reference evidence="3" key="1">
    <citation type="submission" date="2020-11" db="EMBL/GenBank/DDBJ databases">
        <authorList>
            <person name="Tran Van P."/>
        </authorList>
    </citation>
    <scope>NUCLEOTIDE SEQUENCE</scope>
</reference>
<keyword evidence="4" id="KW-1185">Reference proteome</keyword>
<dbReference type="PANTHER" id="PTHR22829">
    <property type="entry name" value="DEP DOMAIN PROTEIN"/>
    <property type="match status" value="1"/>
</dbReference>
<dbReference type="OrthoDB" id="2133778at2759"/>
<feature type="domain" description="DEP" evidence="2">
    <location>
        <begin position="97"/>
        <end position="165"/>
    </location>
</feature>
<dbReference type="PROSITE" id="PS50186">
    <property type="entry name" value="DEP"/>
    <property type="match status" value="1"/>
</dbReference>
<organism evidence="3">
    <name type="scientific">Darwinula stevensoni</name>
    <dbReference type="NCBI Taxonomy" id="69355"/>
    <lineage>
        <taxon>Eukaryota</taxon>
        <taxon>Metazoa</taxon>
        <taxon>Ecdysozoa</taxon>
        <taxon>Arthropoda</taxon>
        <taxon>Crustacea</taxon>
        <taxon>Oligostraca</taxon>
        <taxon>Ostracoda</taxon>
        <taxon>Podocopa</taxon>
        <taxon>Podocopida</taxon>
        <taxon>Darwinulocopina</taxon>
        <taxon>Darwinuloidea</taxon>
        <taxon>Darwinulidae</taxon>
        <taxon>Darwinula</taxon>
    </lineage>
</organism>
<dbReference type="GO" id="GO:0035556">
    <property type="term" value="P:intracellular signal transduction"/>
    <property type="evidence" value="ECO:0007669"/>
    <property type="project" value="InterPro"/>
</dbReference>
<keyword evidence="1" id="KW-1133">Transmembrane helix</keyword>
<dbReference type="EMBL" id="LR909667">
    <property type="protein sequence ID" value="CAD7254514.1"/>
    <property type="molecule type" value="Genomic_DNA"/>
</dbReference>
<dbReference type="SMART" id="SM00049">
    <property type="entry name" value="DEP"/>
    <property type="match status" value="1"/>
</dbReference>
<keyword evidence="1" id="KW-0472">Membrane</keyword>